<feature type="region of interest" description="Disordered" evidence="1">
    <location>
        <begin position="84"/>
        <end position="182"/>
    </location>
</feature>
<evidence type="ECO:0000313" key="2">
    <source>
        <dbReference type="EMBL" id="GIL63987.1"/>
    </source>
</evidence>
<dbReference type="EMBL" id="BNCO01000062">
    <property type="protein sequence ID" value="GIL63987.1"/>
    <property type="molecule type" value="Genomic_DNA"/>
</dbReference>
<evidence type="ECO:0000256" key="1">
    <source>
        <dbReference type="SAM" id="MobiDB-lite"/>
    </source>
</evidence>
<feature type="region of interest" description="Disordered" evidence="1">
    <location>
        <begin position="641"/>
        <end position="680"/>
    </location>
</feature>
<dbReference type="Proteomes" id="UP000747399">
    <property type="component" value="Unassembled WGS sequence"/>
</dbReference>
<dbReference type="AlphaFoldDB" id="A0A8J4F7Z3"/>
<feature type="region of interest" description="Disordered" evidence="1">
    <location>
        <begin position="426"/>
        <end position="515"/>
    </location>
</feature>
<evidence type="ECO:0000313" key="3">
    <source>
        <dbReference type="Proteomes" id="UP000747399"/>
    </source>
</evidence>
<feature type="region of interest" description="Disordered" evidence="1">
    <location>
        <begin position="195"/>
        <end position="226"/>
    </location>
</feature>
<feature type="compositionally biased region" description="Basic and acidic residues" evidence="1">
    <location>
        <begin position="490"/>
        <end position="500"/>
    </location>
</feature>
<feature type="compositionally biased region" description="Low complexity" evidence="1">
    <location>
        <begin position="359"/>
        <end position="369"/>
    </location>
</feature>
<feature type="compositionally biased region" description="Low complexity" evidence="1">
    <location>
        <begin position="641"/>
        <end position="663"/>
    </location>
</feature>
<accession>A0A8J4F7Z3</accession>
<feature type="compositionally biased region" description="Basic and acidic residues" evidence="1">
    <location>
        <begin position="84"/>
        <end position="102"/>
    </location>
</feature>
<organism evidence="2 3">
    <name type="scientific">Volvox africanus</name>
    <dbReference type="NCBI Taxonomy" id="51714"/>
    <lineage>
        <taxon>Eukaryota</taxon>
        <taxon>Viridiplantae</taxon>
        <taxon>Chlorophyta</taxon>
        <taxon>core chlorophytes</taxon>
        <taxon>Chlorophyceae</taxon>
        <taxon>CS clade</taxon>
        <taxon>Chlamydomonadales</taxon>
        <taxon>Volvocaceae</taxon>
        <taxon>Volvox</taxon>
    </lineage>
</organism>
<sequence length="965" mass="96135">MGRIEALTRALNSLRKVGIRTRTESEDGDGFGRWAGLGTADKPIGTSKATVYASLAGRNRASDVWRRRAQFDDDYQQFLVENRAEQVSESSKKNELTEHEWPVECQSPQERQQQEKRKQKLPSKQRSQSQIDTEAQKRRSRHSSVTLYAADVCDVRPGRQGTPGSESFIRAGHGEPPSTPFTPEQGRMAGWLSPSPSMLGGGGGGSATGTPRQATPPLPLGHISRSRGSADNLLSASWITVVGSSGGIGGSNAGTPRYCGTGGATTAAAAAAAAGPIPPATNSASVLTTGLQPAPSVLLRSNTSVIVGGDSCSGSGSGAYSSSCAGGGGSWGSCICGEGIGCNGTSCQNQPSLAANAGAATATNPSNTSVTITGATSSSSVVRLPSLRQMTQLQHHPSMRALRSSTAAGTLSTATAGGAATTNDCTRQQHFQPQPPTQPPTQAAPIQMPVPMQQPALVPQLQQQQQFQPQQQLPPHKAWDQPRPPTAAVDFRDGRGRERPPGSGPQPLGPLSCRRAGVVTGPPPTSPAVPAAHLAVLSRGQSAQSLMNMLAAAGGSGGSVGSCGGGASCGGASSGSNAGRVGLCPAASEVAVAGLANLDDTIPFDIVDGTGRWFDAGDLSYCNPDCDDEMAQILDELMQSSRVRSSTGSGSGSGSAATSVGASLSRGNGGRPPSGLSHGSLAGAAAAVSIPGAPRPTLGPSGPCISRRFGSIDVTNPQVPDVSSLPLIQGSGGGGAAAAAAGPVGRRGVGVGIGTITGSFTGGSSSGGGGGGIASYGSSCRGSDSLLPRLPWAGSMYGSAISGGNGIGGGTASPNGVPSPSATAAACGGASLSPCASPRNFSPSYNAYGSSFLSADSDPRTLMDGVEDINASAAAAAAAIATATGATVAAGSGMRHPSHSFRRSSQLLIQAAGRRASTGLPPNMAAAAATAAAAASAVTGICPDPNPSRTARVNSSGGVLEGRTQ</sequence>
<gene>
    <name evidence="2" type="ORF">Vafri_17946</name>
</gene>
<name>A0A8J4F7Z3_9CHLO</name>
<protein>
    <submittedName>
        <fullName evidence="2">Uncharacterized protein</fullName>
    </submittedName>
</protein>
<reference evidence="2" key="1">
    <citation type="journal article" date="2021" name="Proc. Natl. Acad. Sci. U.S.A.">
        <title>Three genomes in the algal genus Volvox reveal the fate of a haploid sex-determining region after a transition to homothallism.</title>
        <authorList>
            <person name="Yamamoto K."/>
            <person name="Hamaji T."/>
            <person name="Kawai-Toyooka H."/>
            <person name="Matsuzaki R."/>
            <person name="Takahashi F."/>
            <person name="Nishimura Y."/>
            <person name="Kawachi M."/>
            <person name="Noguchi H."/>
            <person name="Minakuchi Y."/>
            <person name="Umen J.G."/>
            <person name="Toyoda A."/>
            <person name="Nozaki H."/>
        </authorList>
    </citation>
    <scope>NUCLEOTIDE SEQUENCE</scope>
    <source>
        <strain evidence="2">NIES-3780</strain>
    </source>
</reference>
<feature type="compositionally biased region" description="Low complexity" evidence="1">
    <location>
        <begin position="440"/>
        <end position="475"/>
    </location>
</feature>
<feature type="compositionally biased region" description="Polar residues" evidence="1">
    <location>
        <begin position="947"/>
        <end position="965"/>
    </location>
</feature>
<feature type="region of interest" description="Disordered" evidence="1">
    <location>
        <begin position="359"/>
        <end position="379"/>
    </location>
</feature>
<feature type="compositionally biased region" description="Polar residues" evidence="1">
    <location>
        <begin position="124"/>
        <end position="133"/>
    </location>
</feature>
<keyword evidence="3" id="KW-1185">Reference proteome</keyword>
<feature type="region of interest" description="Disordered" evidence="1">
    <location>
        <begin position="941"/>
        <end position="965"/>
    </location>
</feature>
<comment type="caution">
    <text evidence="2">The sequence shown here is derived from an EMBL/GenBank/DDBJ whole genome shotgun (WGS) entry which is preliminary data.</text>
</comment>
<proteinExistence type="predicted"/>